<sequence>MALVIEESVLQQAQTLVDQGDVVGAWGILAKAGDSYAAKAEFIVGEWQDPQSIFAMMVDVQWERAGVSEADKQTNFMLVAQQHLQNYLNYIDRDVSNRLPKTDFIEASYRQALNDFGLPAAAAIDSIFSAADLQLENEVSLGVEDLSWGTMLGMEPERIVYDSRVFEDQPGDLAWETIQILNGVALKFGYRYTLAAKESFDSMLAAGGEALSNIKGIDIEALGRAYQLISAIDPSISHISSVNIVSALSSIDDANSLAKLINELKSLIYTSEEELFVDRDQTVVAAAELIGQLEGDAGQRYEVIDLTKSVAPDLAEKAQSNIAYRYALIKLNPFVVDGNSGIYVNHNLNGELDLYDPETGQGTLTAGYLNDRANMLSYMIERTVTGSTPTSSELAEYRDLSTGDLVFVDVPSHVDAAKQFVFGSDNGELLSGLGNDDRLYGMGGNDTLIGGEGSDYLEGGAGNDRYEFSL</sequence>
<dbReference type="InterPro" id="IPR011049">
    <property type="entry name" value="Serralysin-like_metalloprot_C"/>
</dbReference>
<evidence type="ECO:0000256" key="1">
    <source>
        <dbReference type="ARBA" id="ARBA00022837"/>
    </source>
</evidence>
<proteinExistence type="predicted"/>
<dbReference type="PRINTS" id="PR00313">
    <property type="entry name" value="CABNDNGRPT"/>
</dbReference>
<protein>
    <recommendedName>
        <fullName evidence="4">Hemolysin-type calcium-binding repeat-containing protein</fullName>
    </recommendedName>
</protein>
<evidence type="ECO:0008006" key="4">
    <source>
        <dbReference type="Google" id="ProtNLM"/>
    </source>
</evidence>
<comment type="caution">
    <text evidence="2">The sequence shown here is derived from an EMBL/GenBank/DDBJ whole genome shotgun (WGS) entry which is preliminary data.</text>
</comment>
<dbReference type="PROSITE" id="PS00330">
    <property type="entry name" value="HEMOLYSIN_CALCIUM"/>
    <property type="match status" value="2"/>
</dbReference>
<dbReference type="EMBL" id="JACHWZ010000009">
    <property type="protein sequence ID" value="MBB3061288.1"/>
    <property type="molecule type" value="Genomic_DNA"/>
</dbReference>
<dbReference type="Pfam" id="PF00353">
    <property type="entry name" value="HemolysinCabind"/>
    <property type="match status" value="1"/>
</dbReference>
<organism evidence="2 3">
    <name type="scientific">Microbulbifer rhizosphaerae</name>
    <dbReference type="NCBI Taxonomy" id="1562603"/>
    <lineage>
        <taxon>Bacteria</taxon>
        <taxon>Pseudomonadati</taxon>
        <taxon>Pseudomonadota</taxon>
        <taxon>Gammaproteobacteria</taxon>
        <taxon>Cellvibrionales</taxon>
        <taxon>Microbulbiferaceae</taxon>
        <taxon>Microbulbifer</taxon>
    </lineage>
</organism>
<dbReference type="Gene3D" id="2.150.10.10">
    <property type="entry name" value="Serralysin-like metalloprotease, C-terminal"/>
    <property type="match status" value="1"/>
</dbReference>
<dbReference type="InterPro" id="IPR001343">
    <property type="entry name" value="Hemolysn_Ca-bd"/>
</dbReference>
<dbReference type="SUPFAM" id="SSF51120">
    <property type="entry name" value="beta-Roll"/>
    <property type="match status" value="1"/>
</dbReference>
<reference evidence="2 3" key="1">
    <citation type="submission" date="2020-08" db="EMBL/GenBank/DDBJ databases">
        <title>Genomic Encyclopedia of Type Strains, Phase III (KMG-III): the genomes of soil and plant-associated and newly described type strains.</title>
        <authorList>
            <person name="Whitman W."/>
        </authorList>
    </citation>
    <scope>NUCLEOTIDE SEQUENCE [LARGE SCALE GENOMIC DNA]</scope>
    <source>
        <strain evidence="2 3">CECT 8799</strain>
    </source>
</reference>
<dbReference type="Proteomes" id="UP000535937">
    <property type="component" value="Unassembled WGS sequence"/>
</dbReference>
<dbReference type="GO" id="GO:0005509">
    <property type="term" value="F:calcium ion binding"/>
    <property type="evidence" value="ECO:0007669"/>
    <property type="project" value="InterPro"/>
</dbReference>
<evidence type="ECO:0000313" key="2">
    <source>
        <dbReference type="EMBL" id="MBB3061288.1"/>
    </source>
</evidence>
<evidence type="ECO:0000313" key="3">
    <source>
        <dbReference type="Proteomes" id="UP000535937"/>
    </source>
</evidence>
<keyword evidence="1" id="KW-0106">Calcium</keyword>
<keyword evidence="3" id="KW-1185">Reference proteome</keyword>
<gene>
    <name evidence="2" type="ORF">FHS09_002121</name>
</gene>
<name>A0A7W4Z8Y6_9GAMM</name>
<dbReference type="InterPro" id="IPR018511">
    <property type="entry name" value="Hemolysin-typ_Ca-bd_CS"/>
</dbReference>
<dbReference type="AlphaFoldDB" id="A0A7W4Z8Y6"/>
<dbReference type="RefSeq" id="WP_221191938.1">
    <property type="nucleotide sequence ID" value="NZ_JACHWZ010000009.1"/>
</dbReference>
<accession>A0A7W4Z8Y6</accession>